<dbReference type="AlphaFoldDB" id="A0A8T2UXE4"/>
<feature type="domain" description="Glutaredoxin" evidence="2">
    <location>
        <begin position="441"/>
        <end position="504"/>
    </location>
</feature>
<dbReference type="OrthoDB" id="423313at2759"/>
<feature type="region of interest" description="Disordered" evidence="1">
    <location>
        <begin position="152"/>
        <end position="191"/>
    </location>
</feature>
<feature type="compositionally biased region" description="Low complexity" evidence="1">
    <location>
        <begin position="164"/>
        <end position="179"/>
    </location>
</feature>
<evidence type="ECO:0000313" key="4">
    <source>
        <dbReference type="Proteomes" id="UP000825935"/>
    </source>
</evidence>
<sequence>MGCILSKHLKQETTAEDEVNDVRPIEVNPIQIIPGNEIIVDEYHHHLVEFISSSYGLQEVDFPSNAPESSQRNEDWVRSIDENYKRLSHLDSVDLISNPQYQLISVPPAGKPRFQRSTSAPMPHSNNPLVHEIINVSDIMQGLEEACFSSSLSEDDGRVSPRISQSGSLSPLLSSTTSGGRKHEKMGKTFSFDGQGKHLELGYSGIDNVPHYKLPLLPLTNSKGLSSYRMTHFSNRFKVSSYAKHEPSYRTQNNDACYRDAALMKSKLPPYESIKTLIVDKSMCKNDGPYLTSERPSSISYSTSSRRMKLTLNLECDVNETEAAQDLVSGNSLSRKLTAETLSEPESPIFDPYLLASYENALKELKKENWSLADSFGESDENIKLSEKIKPDADVRYAFHISKDHRPNFDKAFHETSLKMSATDVIDKVERRCPPGNDDAVVLYTTTSNYVMESFDHCNQVRDILTSLSTRFQEKDIFIDSAYQNELRELLGETMSVPALFIKGMYTGDFEDILTLHEKGKLSSLLEGLSENLSPGICDHCENAGFIPCSACFERCKVVVAENSVSGCAICNESGLIKCPECL</sequence>
<organism evidence="3 4">
    <name type="scientific">Ceratopteris richardii</name>
    <name type="common">Triangle waterfern</name>
    <dbReference type="NCBI Taxonomy" id="49495"/>
    <lineage>
        <taxon>Eukaryota</taxon>
        <taxon>Viridiplantae</taxon>
        <taxon>Streptophyta</taxon>
        <taxon>Embryophyta</taxon>
        <taxon>Tracheophyta</taxon>
        <taxon>Polypodiopsida</taxon>
        <taxon>Polypodiidae</taxon>
        <taxon>Polypodiales</taxon>
        <taxon>Pteridineae</taxon>
        <taxon>Pteridaceae</taxon>
        <taxon>Parkerioideae</taxon>
        <taxon>Ceratopteris</taxon>
    </lineage>
</organism>
<evidence type="ECO:0000313" key="3">
    <source>
        <dbReference type="EMBL" id="KAH7438393.1"/>
    </source>
</evidence>
<dbReference type="Pfam" id="PF00462">
    <property type="entry name" value="Glutaredoxin"/>
    <property type="match status" value="1"/>
</dbReference>
<name>A0A8T2UXE4_CERRI</name>
<proteinExistence type="predicted"/>
<keyword evidence="4" id="KW-1185">Reference proteome</keyword>
<dbReference type="Pfam" id="PF23733">
    <property type="entry name" value="GRXCR1-2_C"/>
    <property type="match status" value="1"/>
</dbReference>
<dbReference type="Gene3D" id="3.40.30.10">
    <property type="entry name" value="Glutaredoxin"/>
    <property type="match status" value="1"/>
</dbReference>
<reference evidence="3" key="1">
    <citation type="submission" date="2021-08" db="EMBL/GenBank/DDBJ databases">
        <title>WGS assembly of Ceratopteris richardii.</title>
        <authorList>
            <person name="Marchant D.B."/>
            <person name="Chen G."/>
            <person name="Jenkins J."/>
            <person name="Shu S."/>
            <person name="Leebens-Mack J."/>
            <person name="Grimwood J."/>
            <person name="Schmutz J."/>
            <person name="Soltis P."/>
            <person name="Soltis D."/>
            <person name="Chen Z.-H."/>
        </authorList>
    </citation>
    <scope>NUCLEOTIDE SEQUENCE</scope>
    <source>
        <strain evidence="3">Whitten #5841</strain>
        <tissue evidence="3">Leaf</tissue>
    </source>
</reference>
<evidence type="ECO:0000259" key="2">
    <source>
        <dbReference type="Pfam" id="PF00462"/>
    </source>
</evidence>
<gene>
    <name evidence="3" type="ORF">KP509_04G013200</name>
</gene>
<dbReference type="SUPFAM" id="SSF52833">
    <property type="entry name" value="Thioredoxin-like"/>
    <property type="match status" value="1"/>
</dbReference>
<accession>A0A8T2UXE4</accession>
<dbReference type="EMBL" id="CM035409">
    <property type="protein sequence ID" value="KAH7438393.1"/>
    <property type="molecule type" value="Genomic_DNA"/>
</dbReference>
<dbReference type="InterPro" id="IPR002109">
    <property type="entry name" value="Glutaredoxin"/>
</dbReference>
<dbReference type="PANTHER" id="PTHR45669">
    <property type="entry name" value="GLUTAREDOXIN DOMAIN-CONTAINING CYSTEINE-RICH PROTEIN CG12206-RELATED"/>
    <property type="match status" value="1"/>
</dbReference>
<comment type="caution">
    <text evidence="3">The sequence shown here is derived from an EMBL/GenBank/DDBJ whole genome shotgun (WGS) entry which is preliminary data.</text>
</comment>
<dbReference type="PROSITE" id="PS51354">
    <property type="entry name" value="GLUTAREDOXIN_2"/>
    <property type="match status" value="1"/>
</dbReference>
<dbReference type="InterPro" id="IPR036249">
    <property type="entry name" value="Thioredoxin-like_sf"/>
</dbReference>
<protein>
    <recommendedName>
        <fullName evidence="2">Glutaredoxin domain-containing protein</fullName>
    </recommendedName>
</protein>
<evidence type="ECO:0000256" key="1">
    <source>
        <dbReference type="SAM" id="MobiDB-lite"/>
    </source>
</evidence>
<dbReference type="Proteomes" id="UP000825935">
    <property type="component" value="Chromosome 4"/>
</dbReference>
<dbReference type="PANTHER" id="PTHR45669:SF22">
    <property type="entry name" value="GLUTAREDOXIN DOMAIN-CONTAINING CYSTEINE-RICH PROTEIN CG12206-RELATED"/>
    <property type="match status" value="1"/>
</dbReference>